<comment type="pathway">
    <text evidence="2">Siderophore biosynthesis; enterobactin biosynthesis.</text>
</comment>
<dbReference type="InterPro" id="IPR037143">
    <property type="entry name" value="4-PPantetheinyl_Trfase_dom_sf"/>
</dbReference>
<accession>A0ABY5TKG7</accession>
<proteinExistence type="inferred from homology"/>
<dbReference type="PANTHER" id="PTHR38096:SF1">
    <property type="entry name" value="ENTEROBACTIN SYNTHASE COMPONENT D"/>
    <property type="match status" value="1"/>
</dbReference>
<dbReference type="PRINTS" id="PR01399">
    <property type="entry name" value="ENTSNTHTASED"/>
</dbReference>
<evidence type="ECO:0000256" key="9">
    <source>
        <dbReference type="ARBA" id="ARBA00031996"/>
    </source>
</evidence>
<evidence type="ECO:0000259" key="12">
    <source>
        <dbReference type="Pfam" id="PF01648"/>
    </source>
</evidence>
<evidence type="ECO:0000313" key="14">
    <source>
        <dbReference type="EMBL" id="UVW34342.1"/>
    </source>
</evidence>
<evidence type="ECO:0000256" key="5">
    <source>
        <dbReference type="ARBA" id="ARBA00019087"/>
    </source>
</evidence>
<dbReference type="EMBL" id="CP103416">
    <property type="protein sequence ID" value="UVW34342.1"/>
    <property type="molecule type" value="Genomic_DNA"/>
</dbReference>
<dbReference type="InterPro" id="IPR041354">
    <property type="entry name" value="4PPT_N"/>
</dbReference>
<name>A0ABY5TKG7_9GAMM</name>
<comment type="catalytic activity">
    <reaction evidence="11">
        <text>apo-[peptidyl-carrier protein] + CoA = holo-[peptidyl-carrier protein] + adenosine 3',5'-bisphosphate + H(+)</text>
        <dbReference type="Rhea" id="RHEA:46228"/>
        <dbReference type="Rhea" id="RHEA-COMP:11479"/>
        <dbReference type="Rhea" id="RHEA-COMP:11480"/>
        <dbReference type="ChEBI" id="CHEBI:15378"/>
        <dbReference type="ChEBI" id="CHEBI:29999"/>
        <dbReference type="ChEBI" id="CHEBI:57287"/>
        <dbReference type="ChEBI" id="CHEBI:58343"/>
        <dbReference type="ChEBI" id="CHEBI:64479"/>
    </reaction>
</comment>
<evidence type="ECO:0000256" key="11">
    <source>
        <dbReference type="ARBA" id="ARBA00049191"/>
    </source>
</evidence>
<evidence type="ECO:0000256" key="2">
    <source>
        <dbReference type="ARBA" id="ARBA00004993"/>
    </source>
</evidence>
<organism evidence="14 15">
    <name type="scientific">SAR92 clade bacterium H455</name>
    <dbReference type="NCBI Taxonomy" id="2974818"/>
    <lineage>
        <taxon>Bacteria</taxon>
        <taxon>Pseudomonadati</taxon>
        <taxon>Pseudomonadota</taxon>
        <taxon>Gammaproteobacteria</taxon>
        <taxon>Cellvibrionales</taxon>
        <taxon>Porticoccaceae</taxon>
        <taxon>SAR92 clade</taxon>
    </lineage>
</organism>
<dbReference type="GO" id="GO:0016740">
    <property type="term" value="F:transferase activity"/>
    <property type="evidence" value="ECO:0007669"/>
    <property type="project" value="UniProtKB-KW"/>
</dbReference>
<evidence type="ECO:0000313" key="15">
    <source>
        <dbReference type="Proteomes" id="UP001059934"/>
    </source>
</evidence>
<comment type="catalytic activity">
    <reaction evidence="10">
        <text>apo-[aryl-carrier protein] + CoA = holo-[aryl-carrier protein] + adenosine 3',5'-bisphosphate + H(+)</text>
        <dbReference type="Rhea" id="RHEA:48404"/>
        <dbReference type="Rhea" id="RHEA-COMP:15903"/>
        <dbReference type="Rhea" id="RHEA-COMP:17557"/>
        <dbReference type="ChEBI" id="CHEBI:15378"/>
        <dbReference type="ChEBI" id="CHEBI:29999"/>
        <dbReference type="ChEBI" id="CHEBI:57287"/>
        <dbReference type="ChEBI" id="CHEBI:58343"/>
        <dbReference type="ChEBI" id="CHEBI:64479"/>
    </reaction>
</comment>
<dbReference type="Pfam" id="PF17837">
    <property type="entry name" value="4PPT_N"/>
    <property type="match status" value="1"/>
</dbReference>
<keyword evidence="15" id="KW-1185">Reference proteome</keyword>
<dbReference type="PANTHER" id="PTHR38096">
    <property type="entry name" value="ENTEROBACTIN SYNTHASE COMPONENT D"/>
    <property type="match status" value="1"/>
</dbReference>
<gene>
    <name evidence="14" type="ORF">NYF23_09970</name>
</gene>
<comment type="similarity">
    <text evidence="3">Belongs to the P-Pant transferase superfamily. EntD family.</text>
</comment>
<keyword evidence="6 14" id="KW-0808">Transferase</keyword>
<comment type="subunit">
    <text evidence="4">EntB, EntD, EntE, and EntF form a multienzyme complex called enterobactin synthase.</text>
</comment>
<evidence type="ECO:0000259" key="13">
    <source>
        <dbReference type="Pfam" id="PF17837"/>
    </source>
</evidence>
<reference evidence="14" key="1">
    <citation type="submission" date="2022-08" db="EMBL/GenBank/DDBJ databases">
        <title>Catabolic pathway analysis in culturable SAR92 clade bacteria reveals their overlooked roles in DMSP degradation in coastal seas.</title>
        <authorList>
            <person name="He X."/>
            <person name="Zhang X."/>
            <person name="Zhang Y."/>
        </authorList>
    </citation>
    <scope>NUCLEOTIDE SEQUENCE</scope>
    <source>
        <strain evidence="14">H455</strain>
    </source>
</reference>
<feature type="domain" description="4'-phosphopantetheinyl transferase" evidence="12">
    <location>
        <begin position="120"/>
        <end position="192"/>
    </location>
</feature>
<evidence type="ECO:0000256" key="3">
    <source>
        <dbReference type="ARBA" id="ARBA00008342"/>
    </source>
</evidence>
<dbReference type="InterPro" id="IPR008278">
    <property type="entry name" value="4-PPantetheinyl_Trfase_dom"/>
</dbReference>
<dbReference type="Pfam" id="PF01648">
    <property type="entry name" value="ACPS"/>
    <property type="match status" value="1"/>
</dbReference>
<protein>
    <recommendedName>
        <fullName evidence="5">Enterobactin synthase component D</fullName>
    </recommendedName>
    <alternativeName>
        <fullName evidence="8">4'-phosphopantetheinyl transferase EntD</fullName>
    </alternativeName>
    <alternativeName>
        <fullName evidence="9">Enterochelin synthase D</fullName>
    </alternativeName>
</protein>
<dbReference type="Proteomes" id="UP001059934">
    <property type="component" value="Chromosome"/>
</dbReference>
<feature type="domain" description="4'-phosphopantetheinyl transferase N-terminal" evidence="13">
    <location>
        <begin position="48"/>
        <end position="112"/>
    </location>
</feature>
<comment type="function">
    <text evidence="1">Involved in the biosynthesis of the siderophore enterobactin (enterochelin), which is a macrocyclic trimeric lactone of N-(2,3-dihydroxybenzoyl)-serine. The serine trilactone serves as a scaffolding for the three catechol functionalities that provide hexadentate coordination for the tightly ligated iron(2+) atoms. Plays an essential role in the assembly of the enterobactin by catalyzing the transfer of the 4'-phosphopantetheine (Ppant) moiety from coenzyme A to the apo-domains of both EntB (ArCP domain) and EntF (PCP domain) to yield their holo-forms which make them competent for the activation of 2,3-dihydroxybenzoate (DHB) and L-serine, respectively.</text>
</comment>
<evidence type="ECO:0000256" key="7">
    <source>
        <dbReference type="ARBA" id="ARBA00023191"/>
    </source>
</evidence>
<evidence type="ECO:0000256" key="4">
    <source>
        <dbReference type="ARBA" id="ARBA00011503"/>
    </source>
</evidence>
<evidence type="ECO:0000256" key="8">
    <source>
        <dbReference type="ARBA" id="ARBA00029894"/>
    </source>
</evidence>
<evidence type="ECO:0000256" key="1">
    <source>
        <dbReference type="ARBA" id="ARBA00003937"/>
    </source>
</evidence>
<evidence type="ECO:0000256" key="6">
    <source>
        <dbReference type="ARBA" id="ARBA00022679"/>
    </source>
</evidence>
<evidence type="ECO:0000256" key="10">
    <source>
        <dbReference type="ARBA" id="ARBA00049176"/>
    </source>
</evidence>
<sequence>MTNIFQTAPFDLPASTNLSFCGCSFDWRQICAESFHRYGVQVPAQRANWSRKRQAEYIAGRYCAIQALTDTAGPNSRPELQIPIADNRRPQWPLGTLGSISHSRDRAIAIAARDTDFSGLGIDCETLLSDTAAAEIAPWVVQRNDLSCKIEASLSYGLWVTLIFSAKESLFKALAPTHKKYIDFGQLSNMFFVSQITAKTLILNTEPHLDRGSRSNSQFELFYRVVHHQIYTMALLPHS</sequence>
<keyword evidence="7" id="KW-0259">Enterobactin biosynthesis</keyword>
<dbReference type="SUPFAM" id="SSF56214">
    <property type="entry name" value="4'-phosphopantetheinyl transferase"/>
    <property type="match status" value="1"/>
</dbReference>
<dbReference type="InterPro" id="IPR003542">
    <property type="entry name" value="Enbac_synth_compD-like"/>
</dbReference>